<feature type="region of interest" description="Disordered" evidence="1">
    <location>
        <begin position="102"/>
        <end position="121"/>
    </location>
</feature>
<name>A0ABW5FL27_9PSEU</name>
<accession>A0ABW5FL27</accession>
<dbReference type="EMBL" id="JBHUKR010000004">
    <property type="protein sequence ID" value="MFD2415725.1"/>
    <property type="molecule type" value="Genomic_DNA"/>
</dbReference>
<dbReference type="Proteomes" id="UP001597417">
    <property type="component" value="Unassembled WGS sequence"/>
</dbReference>
<keyword evidence="3" id="KW-1185">Reference proteome</keyword>
<proteinExistence type="predicted"/>
<comment type="caution">
    <text evidence="2">The sequence shown here is derived from an EMBL/GenBank/DDBJ whole genome shotgun (WGS) entry which is preliminary data.</text>
</comment>
<organism evidence="2 3">
    <name type="scientific">Amycolatopsis pigmentata</name>
    <dbReference type="NCBI Taxonomy" id="450801"/>
    <lineage>
        <taxon>Bacteria</taxon>
        <taxon>Bacillati</taxon>
        <taxon>Actinomycetota</taxon>
        <taxon>Actinomycetes</taxon>
        <taxon>Pseudonocardiales</taxon>
        <taxon>Pseudonocardiaceae</taxon>
        <taxon>Amycolatopsis</taxon>
    </lineage>
</organism>
<protein>
    <submittedName>
        <fullName evidence="2">Uncharacterized protein</fullName>
    </submittedName>
</protein>
<evidence type="ECO:0000313" key="3">
    <source>
        <dbReference type="Proteomes" id="UP001597417"/>
    </source>
</evidence>
<reference evidence="3" key="1">
    <citation type="journal article" date="2019" name="Int. J. Syst. Evol. Microbiol.">
        <title>The Global Catalogue of Microorganisms (GCM) 10K type strain sequencing project: providing services to taxonomists for standard genome sequencing and annotation.</title>
        <authorList>
            <consortium name="The Broad Institute Genomics Platform"/>
            <consortium name="The Broad Institute Genome Sequencing Center for Infectious Disease"/>
            <person name="Wu L."/>
            <person name="Ma J."/>
        </authorList>
    </citation>
    <scope>NUCLEOTIDE SEQUENCE [LARGE SCALE GENOMIC DNA]</scope>
    <source>
        <strain evidence="3">CGMCC 4.7645</strain>
    </source>
</reference>
<evidence type="ECO:0000313" key="2">
    <source>
        <dbReference type="EMBL" id="MFD2415725.1"/>
    </source>
</evidence>
<gene>
    <name evidence="2" type="ORF">ACFSXZ_05220</name>
</gene>
<dbReference type="RefSeq" id="WP_378261776.1">
    <property type="nucleotide sequence ID" value="NZ_JBHUKR010000004.1"/>
</dbReference>
<evidence type="ECO:0000256" key="1">
    <source>
        <dbReference type="SAM" id="MobiDB-lite"/>
    </source>
</evidence>
<sequence length="121" mass="13311">MDRIEREEAAYAELANDESLCEWPWGRLCPEHGNTLSHTRRGTTCRHEGCERRWPGSHWKGHCDLPAAVITHSTVKKSGQWRLCAGHRRMFPAGTLARILPTATGEPGTDPAGIGLPDGSA</sequence>